<keyword evidence="1" id="KW-0472">Membrane</keyword>
<organism evidence="2">
    <name type="scientific">uncultured Sphingopyxis sp</name>
    <dbReference type="NCBI Taxonomy" id="310581"/>
    <lineage>
        <taxon>Bacteria</taxon>
        <taxon>Pseudomonadati</taxon>
        <taxon>Pseudomonadota</taxon>
        <taxon>Alphaproteobacteria</taxon>
        <taxon>Sphingomonadales</taxon>
        <taxon>Sphingomonadaceae</taxon>
        <taxon>Sphingopyxis</taxon>
        <taxon>environmental samples</taxon>
    </lineage>
</organism>
<feature type="transmembrane region" description="Helical" evidence="1">
    <location>
        <begin position="7"/>
        <end position="25"/>
    </location>
</feature>
<evidence type="ECO:0000256" key="1">
    <source>
        <dbReference type="SAM" id="Phobius"/>
    </source>
</evidence>
<accession>A0A1Y5PUN6</accession>
<evidence type="ECO:0000313" key="2">
    <source>
        <dbReference type="EMBL" id="SBV33719.1"/>
    </source>
</evidence>
<dbReference type="KEGG" id="sphu:SPPYR_2599"/>
<dbReference type="RefSeq" id="WP_295319917.1">
    <property type="nucleotide sequence ID" value="NZ_LT598653.1"/>
</dbReference>
<keyword evidence="1" id="KW-0812">Transmembrane</keyword>
<sequence>MRLQRQDWIALALFVAVALGGLWLWTGAGPVVWLTNFAIMCGF</sequence>
<protein>
    <submittedName>
        <fullName evidence="2">Uncharacterized protein</fullName>
    </submittedName>
</protein>
<dbReference type="EMBL" id="LT598653">
    <property type="protein sequence ID" value="SBV33719.1"/>
    <property type="molecule type" value="Genomic_DNA"/>
</dbReference>
<name>A0A1Y5PUN6_9SPHN</name>
<gene>
    <name evidence="2" type="ORF">SPPYR_2599</name>
</gene>
<dbReference type="AlphaFoldDB" id="A0A1Y5PUN6"/>
<proteinExistence type="predicted"/>
<reference evidence="2" key="1">
    <citation type="submission" date="2016-03" db="EMBL/GenBank/DDBJ databases">
        <authorList>
            <person name="Ploux O."/>
        </authorList>
    </citation>
    <scope>NUCLEOTIDE SEQUENCE</scope>
    <source>
        <strain evidence="2">UC10</strain>
    </source>
</reference>
<keyword evidence="1" id="KW-1133">Transmembrane helix</keyword>